<feature type="transmembrane region" description="Helical" evidence="15">
    <location>
        <begin position="651"/>
        <end position="672"/>
    </location>
</feature>
<feature type="domain" description="MIR" evidence="17">
    <location>
        <begin position="451"/>
        <end position="511"/>
    </location>
</feature>
<gene>
    <name evidence="18" type="primary">YDL095W</name>
    <name evidence="18" type="ORF">SKUD_110501</name>
</gene>
<dbReference type="STRING" id="226230.J6EGJ5"/>
<dbReference type="InterPro" id="IPR003342">
    <property type="entry name" value="ArnT-like_N"/>
</dbReference>
<dbReference type="SUPFAM" id="SSF82109">
    <property type="entry name" value="MIR domain"/>
    <property type="match status" value="1"/>
</dbReference>
<evidence type="ECO:0000256" key="11">
    <source>
        <dbReference type="ARBA" id="ARBA00023136"/>
    </source>
</evidence>
<keyword evidence="5 15" id="KW-0328">Glycosyltransferase</keyword>
<accession>J6EGJ5</accession>
<comment type="catalytic activity">
    <reaction evidence="14 15">
        <text>a di-trans,poly-cis-dolichyl beta-D-mannosyl phosphate + L-seryl-[protein] = 3-O-(alpha-D-mannosyl)-L-seryl-[protein] + a di-trans,poly-cis-dolichyl phosphate + H(+)</text>
        <dbReference type="Rhea" id="RHEA:17377"/>
        <dbReference type="Rhea" id="RHEA-COMP:9863"/>
        <dbReference type="Rhea" id="RHEA-COMP:13546"/>
        <dbReference type="Rhea" id="RHEA-COMP:19498"/>
        <dbReference type="Rhea" id="RHEA-COMP:19501"/>
        <dbReference type="ChEBI" id="CHEBI:15378"/>
        <dbReference type="ChEBI" id="CHEBI:29999"/>
        <dbReference type="ChEBI" id="CHEBI:57683"/>
        <dbReference type="ChEBI" id="CHEBI:58211"/>
        <dbReference type="ChEBI" id="CHEBI:137321"/>
        <dbReference type="EC" id="2.4.1.109"/>
    </reaction>
</comment>
<dbReference type="GO" id="GO:0031502">
    <property type="term" value="C:dolichyl-phosphate-mannose-protein mannosyltransferase complex"/>
    <property type="evidence" value="ECO:0007669"/>
    <property type="project" value="UniProtKB-ARBA"/>
</dbReference>
<evidence type="ECO:0000313" key="18">
    <source>
        <dbReference type="EMBL" id="EJT43154.1"/>
    </source>
</evidence>
<dbReference type="PANTHER" id="PTHR10050:SF50">
    <property type="entry name" value="DOLICHYL-PHOSPHATE-MANNOSE--PROTEIN MANNOSYLTRANSFERASE 1-RELATED"/>
    <property type="match status" value="1"/>
</dbReference>
<protein>
    <recommendedName>
        <fullName evidence="4 15">Dolichyl-phosphate-mannose--protein mannosyltransferase</fullName>
        <ecNumber evidence="4 15">2.4.1.109</ecNumber>
    </recommendedName>
</protein>
<comment type="similarity">
    <text evidence="3 15">Belongs to the glycosyltransferase 39 family.</text>
</comment>
<reference evidence="19" key="2">
    <citation type="journal article" date="2011" name="G3 (Bethesda)">
        <title>The awesome power of yeast evolutionary genetics: New genome sequences and strain resources for the Saccharomyces sensu stricto genus.</title>
        <authorList>
            <person name="Scannell D.R."/>
            <person name="Zill O.A."/>
            <person name="Rokas A."/>
            <person name="Payen C."/>
            <person name="Dunham M.J."/>
            <person name="Eisen M.B."/>
            <person name="Rine J."/>
            <person name="Johnston M."/>
            <person name="Hittinger C.T."/>
        </authorList>
    </citation>
    <scope>GENOME REANNOTATION</scope>
    <source>
        <strain evidence="19">ATCC MYA-4449 / AS 2.2408 / CBS 8840 / NBRC 1802 / NCYC 2889</strain>
    </source>
</reference>
<comment type="caution">
    <text evidence="18">The sequence shown here is derived from an EMBL/GenBank/DDBJ whole genome shotgun (WGS) entry which is preliminary data.</text>
</comment>
<dbReference type="PROSITE" id="PS50919">
    <property type="entry name" value="MIR"/>
    <property type="match status" value="3"/>
</dbReference>
<dbReference type="GO" id="GO:0004169">
    <property type="term" value="F:dolichyl-phosphate-mannose-protein mannosyltransferase activity"/>
    <property type="evidence" value="ECO:0007669"/>
    <property type="project" value="UniProtKB-UniRule"/>
</dbReference>
<keyword evidence="6 15" id="KW-0808">Transferase</keyword>
<keyword evidence="7 15" id="KW-0812">Transmembrane</keyword>
<evidence type="ECO:0000313" key="19">
    <source>
        <dbReference type="Proteomes" id="UP000002753"/>
    </source>
</evidence>
<evidence type="ECO:0000256" key="9">
    <source>
        <dbReference type="ARBA" id="ARBA00022824"/>
    </source>
</evidence>
<sequence>MYFFFAAFFLDTCGRCSLGVLSRSWVNFEHHKWVKRCIVQYLGETALKREETTKKQLAATSTVMSEEKTYKRVEQNDPVPELDIKQGPVRSYIVTDPSAELASLRTMVTLKERLLVACLAVFTAVIRLRSLAWPDSVVFDEVHFGGFASQYIRGTYFMDVHPPLAKMLYAGVASLGGFQGDFDFENIGDSFPATTPYVLMRFFSASLGALTVILMYMTLRYSGVRMWVAFISAVCFAIENSYVTISRYILLDAPLMFFIAAAVYSFKKYEMFPANSLNAYKSLLATGIALGMASSSKWVGLFTVAWVGLLCIWRLWFMIGDLTKSSKSIFKVAFAKLAFLLGVPFALYLVFFYIHFQSLSLDGDGASFFSPEFRSTLKNNKIPQNVIADVGIGSVVSLRHLSTMGGYLHSHSHNYPAGSEQQQITLYPHMDANNNWLLELYNAPGESLTTFQNLTDGTKVRLFHTITQCRLHSHDHKPPVSESSDWQKEVSCYGYSGFDGDANDDWAIEIDKKNSAPGVAQERVIALDTKFRLRHAMTGCYLFSHEVKLPAWGFEQQEVTCASSGRHDLTLWYVEDNSNPLLPEDTERVSYKPASFISKFIESHKKMWHINKNLVDSHVYESQPTSWPFMLRGISYWGENNRSIYLLGNAIVWWAVTAFIGIFGLIVITELFSWQLGKPVLQDSKVVNFHVQVIHYLLGFVVHYAPSFLMQRQMFLHHYLPAYYFGILALGHALDIIVSYVFRSKRQRGYALLITFLAASMYFFKSYSPIIYGTPWTQELCQKSQWLSGWDYNCNSYFSSFEEYKNQTLTRRESLPAATSTVEETTIEGDAASYEKLMNEEGKKIFKDTDGNELDPEVAKKMLEEEGANILKVEKKAVLE</sequence>
<evidence type="ECO:0000256" key="16">
    <source>
        <dbReference type="SAM" id="SignalP"/>
    </source>
</evidence>
<dbReference type="InterPro" id="IPR027005">
    <property type="entry name" value="PMT-like"/>
</dbReference>
<dbReference type="InterPro" id="IPR016093">
    <property type="entry name" value="MIR_motif"/>
</dbReference>
<feature type="chain" id="PRO_5003787007" description="Dolichyl-phosphate-mannose--protein mannosyltransferase" evidence="16">
    <location>
        <begin position="20"/>
        <end position="880"/>
    </location>
</feature>
<evidence type="ECO:0000256" key="5">
    <source>
        <dbReference type="ARBA" id="ARBA00022676"/>
    </source>
</evidence>
<keyword evidence="19" id="KW-1185">Reference proteome</keyword>
<feature type="domain" description="MIR" evidence="17">
    <location>
        <begin position="387"/>
        <end position="441"/>
    </location>
</feature>
<dbReference type="SMART" id="SM00472">
    <property type="entry name" value="MIR"/>
    <property type="match status" value="3"/>
</dbReference>
<dbReference type="EC" id="2.4.1.109" evidence="4 15"/>
<dbReference type="FunFam" id="2.80.10.50:FF:000034">
    <property type="entry name" value="Dolichyl-phosphate-mannose-protein mannosyltransferase 1"/>
    <property type="match status" value="1"/>
</dbReference>
<evidence type="ECO:0000256" key="7">
    <source>
        <dbReference type="ARBA" id="ARBA00022692"/>
    </source>
</evidence>
<feature type="transmembrane region" description="Helical" evidence="15">
    <location>
        <begin position="248"/>
        <end position="266"/>
    </location>
</feature>
<feature type="transmembrane region" description="Helical" evidence="15">
    <location>
        <begin position="749"/>
        <end position="767"/>
    </location>
</feature>
<keyword evidence="8" id="KW-0677">Repeat</keyword>
<dbReference type="Pfam" id="PF02815">
    <property type="entry name" value="MIR"/>
    <property type="match status" value="1"/>
</dbReference>
<evidence type="ECO:0000256" key="4">
    <source>
        <dbReference type="ARBA" id="ARBA00012839"/>
    </source>
</evidence>
<comment type="subcellular location">
    <subcellularLocation>
        <location evidence="1 15">Endoplasmic reticulum membrane</location>
        <topology evidence="1 15">Multi-pass membrane protein</topology>
    </subcellularLocation>
</comment>
<keyword evidence="9 15" id="KW-0256">Endoplasmic reticulum</keyword>
<dbReference type="PANTHER" id="PTHR10050">
    <property type="entry name" value="DOLICHYL-PHOSPHATE-MANNOSE--PROTEIN MANNOSYLTRANSFERASE"/>
    <property type="match status" value="1"/>
</dbReference>
<comment type="catalytic activity">
    <reaction evidence="13 15">
        <text>a di-trans,poly-cis-dolichyl beta-D-mannosyl phosphate + L-threonyl-[protein] = 3-O-(alpha-D-mannosyl)-L-threonyl-[protein] + a di-trans,poly-cis-dolichyl phosphate + H(+)</text>
        <dbReference type="Rhea" id="RHEA:53396"/>
        <dbReference type="Rhea" id="RHEA-COMP:11060"/>
        <dbReference type="Rhea" id="RHEA-COMP:13547"/>
        <dbReference type="Rhea" id="RHEA-COMP:19498"/>
        <dbReference type="Rhea" id="RHEA-COMP:19501"/>
        <dbReference type="ChEBI" id="CHEBI:15378"/>
        <dbReference type="ChEBI" id="CHEBI:30013"/>
        <dbReference type="ChEBI" id="CHEBI:57683"/>
        <dbReference type="ChEBI" id="CHEBI:58211"/>
        <dbReference type="ChEBI" id="CHEBI:137323"/>
        <dbReference type="EC" id="2.4.1.109"/>
    </reaction>
</comment>
<keyword evidence="11 15" id="KW-0472">Membrane</keyword>
<evidence type="ECO:0000256" key="3">
    <source>
        <dbReference type="ARBA" id="ARBA00007222"/>
    </source>
</evidence>
<keyword evidence="12" id="KW-0325">Glycoprotein</keyword>
<dbReference type="Pfam" id="PF02366">
    <property type="entry name" value="PMT"/>
    <property type="match status" value="1"/>
</dbReference>
<evidence type="ECO:0000256" key="13">
    <source>
        <dbReference type="ARBA" id="ARBA00045085"/>
    </source>
</evidence>
<feature type="signal peptide" evidence="16">
    <location>
        <begin position="1"/>
        <end position="19"/>
    </location>
</feature>
<dbReference type="EMBL" id="AACI03000997">
    <property type="protein sequence ID" value="EJT43154.1"/>
    <property type="molecule type" value="Genomic_DNA"/>
</dbReference>
<comment type="pathway">
    <text evidence="2 15">Protein modification; protein glycosylation.</text>
</comment>
<name>J6EGJ5_SACK1</name>
<organism evidence="18 19">
    <name type="scientific">Saccharomyces kudriavzevii (strain ATCC MYA-4449 / AS 2.2408 / CBS 8840 / NBRC 1802 / NCYC 2889)</name>
    <name type="common">Yeast</name>
    <dbReference type="NCBI Taxonomy" id="226230"/>
    <lineage>
        <taxon>Eukaryota</taxon>
        <taxon>Fungi</taxon>
        <taxon>Dikarya</taxon>
        <taxon>Ascomycota</taxon>
        <taxon>Saccharomycotina</taxon>
        <taxon>Saccharomycetes</taxon>
        <taxon>Saccharomycetales</taxon>
        <taxon>Saccharomycetaceae</taxon>
        <taxon>Saccharomyces</taxon>
    </lineage>
</organism>
<dbReference type="CDD" id="cd23283">
    <property type="entry name" value="beta-trefoil_MIR_PMT1-like"/>
    <property type="match status" value="1"/>
</dbReference>
<feature type="transmembrane region" description="Helical" evidence="15">
    <location>
        <begin position="722"/>
        <end position="742"/>
    </location>
</feature>
<feature type="transmembrane region" description="Helical" evidence="15">
    <location>
        <begin position="198"/>
        <end position="217"/>
    </location>
</feature>
<dbReference type="Pfam" id="PF16192">
    <property type="entry name" value="PMT_4TMC"/>
    <property type="match status" value="1"/>
</dbReference>
<feature type="transmembrane region" description="Helical" evidence="15">
    <location>
        <begin position="693"/>
        <end position="710"/>
    </location>
</feature>
<feature type="transmembrane region" description="Helical" evidence="15">
    <location>
        <begin position="329"/>
        <end position="354"/>
    </location>
</feature>
<evidence type="ECO:0000256" key="15">
    <source>
        <dbReference type="RuleBase" id="RU367007"/>
    </source>
</evidence>
<evidence type="ECO:0000256" key="2">
    <source>
        <dbReference type="ARBA" id="ARBA00004922"/>
    </source>
</evidence>
<keyword evidence="16" id="KW-0732">Signal</keyword>
<evidence type="ECO:0000256" key="12">
    <source>
        <dbReference type="ARBA" id="ARBA00023180"/>
    </source>
</evidence>
<evidence type="ECO:0000259" key="17">
    <source>
        <dbReference type="PROSITE" id="PS50919"/>
    </source>
</evidence>
<evidence type="ECO:0000256" key="10">
    <source>
        <dbReference type="ARBA" id="ARBA00022989"/>
    </source>
</evidence>
<dbReference type="UniPathway" id="UPA00378"/>
<comment type="function">
    <text evidence="15">Transfers mannose from Dol-P-mannose to Ser or Thr residues on proteins.</text>
</comment>
<dbReference type="InterPro" id="IPR036300">
    <property type="entry name" value="MIR_dom_sf"/>
</dbReference>
<dbReference type="Proteomes" id="UP000002753">
    <property type="component" value="Unassembled WGS sequence"/>
</dbReference>
<proteinExistence type="inferred from homology"/>
<dbReference type="Gene3D" id="2.80.10.50">
    <property type="match status" value="1"/>
</dbReference>
<evidence type="ECO:0000256" key="1">
    <source>
        <dbReference type="ARBA" id="ARBA00004477"/>
    </source>
</evidence>
<feature type="transmembrane region" description="Helical" evidence="15">
    <location>
        <begin position="299"/>
        <end position="317"/>
    </location>
</feature>
<reference evidence="18 19" key="1">
    <citation type="journal article" date="2003" name="Science">
        <title>Finding functional features in Saccharomyces genomes by phylogenetic footprinting.</title>
        <authorList>
            <person name="Cliften P.F."/>
            <person name="Sudarsanam P."/>
            <person name="Desikan A."/>
            <person name="Fulton L."/>
            <person name="Fulton B."/>
            <person name="Majors J."/>
            <person name="Waterston R."/>
            <person name="Cohen B.A."/>
            <person name="Johnston M."/>
        </authorList>
    </citation>
    <scope>NUCLEOTIDE SEQUENCE [LARGE SCALE GENOMIC DNA]</scope>
    <source>
        <strain evidence="19">ATCC MYA-4449 / AS 2.2408 / CBS 8840 / NBRC 1802 / NCYC 2889</strain>
    </source>
</reference>
<evidence type="ECO:0000256" key="14">
    <source>
        <dbReference type="ARBA" id="ARBA00045102"/>
    </source>
</evidence>
<dbReference type="InterPro" id="IPR032421">
    <property type="entry name" value="PMT_4TMC"/>
</dbReference>
<feature type="domain" description="MIR" evidence="17">
    <location>
        <begin position="522"/>
        <end position="577"/>
    </location>
</feature>
<keyword evidence="10 15" id="KW-1133">Transmembrane helix</keyword>
<dbReference type="AlphaFoldDB" id="J6EGJ5"/>
<dbReference type="HOGENOM" id="CLU_008438_2_1_1"/>
<evidence type="ECO:0000256" key="8">
    <source>
        <dbReference type="ARBA" id="ARBA00022737"/>
    </source>
</evidence>
<evidence type="ECO:0000256" key="6">
    <source>
        <dbReference type="ARBA" id="ARBA00022679"/>
    </source>
</evidence>